<evidence type="ECO:0000256" key="2">
    <source>
        <dbReference type="ARBA" id="ARBA00022573"/>
    </source>
</evidence>
<dbReference type="GO" id="GO:0032259">
    <property type="term" value="P:methylation"/>
    <property type="evidence" value="ECO:0007669"/>
    <property type="project" value="UniProtKB-KW"/>
</dbReference>
<dbReference type="OrthoDB" id="4327941at2"/>
<organism evidence="7 8">
    <name type="scientific">Austwickia chelonae NBRC 105200</name>
    <dbReference type="NCBI Taxonomy" id="1184607"/>
    <lineage>
        <taxon>Bacteria</taxon>
        <taxon>Bacillati</taxon>
        <taxon>Actinomycetota</taxon>
        <taxon>Actinomycetes</taxon>
        <taxon>Micrococcales</taxon>
        <taxon>Dermatophilaceae</taxon>
        <taxon>Austwickia</taxon>
    </lineage>
</organism>
<sequence length="378" mass="39481">MIEVYGYLGTPPEDVRRACAEAALVVAGARALDGLGVPEERRVVLGRVMPAIEKLLAHEADPDAGPAVVLASGDPLFYGVVRRFRAAGLHCRVHPAASSIAHAFAAVGLPWDDAQVVSAHGHGIGPALAACRALPKVALLTAPGHGICEISAGLADLPRWYVLAERLGETDEHVRILDGDAARALTAADVAQPNVLLVLDSPPDTTAALGKPTAYVGGPRPASTALDGHPERAGTTVMPTAATPRDGIALIWGRHLPVLGETVWCSTGLLDQIRPLAARTGAAVLELPAGKDTPPEPAVGNADLVVTDDPRHLALLTGRPPRRLALLADEHTAQACAHALDDAELPGEPTVEHLTVTGETGQTRHDYLITLDLEQEQQ</sequence>
<comment type="pathway">
    <text evidence="1">Cofactor biosynthesis; adenosylcobalamin biosynthesis.</text>
</comment>
<reference evidence="7 8" key="1">
    <citation type="submission" date="2012-08" db="EMBL/GenBank/DDBJ databases">
        <title>Whole genome shotgun sequence of Austwickia chelonae NBRC 105200.</title>
        <authorList>
            <person name="Yoshida I."/>
            <person name="Hosoyama A."/>
            <person name="Tsuchikane K."/>
            <person name="Katsumata H."/>
            <person name="Ando Y."/>
            <person name="Ohji S."/>
            <person name="Hamada M."/>
            <person name="Tamura T."/>
            <person name="Yamazoe A."/>
            <person name="Yamazaki S."/>
            <person name="Fujita N."/>
        </authorList>
    </citation>
    <scope>NUCLEOTIDE SEQUENCE [LARGE SCALE GENOMIC DNA]</scope>
    <source>
        <strain evidence="7 8">NBRC 105200</strain>
    </source>
</reference>
<evidence type="ECO:0000256" key="1">
    <source>
        <dbReference type="ARBA" id="ARBA00004953"/>
    </source>
</evidence>
<keyword evidence="2" id="KW-0169">Cobalamin biosynthesis</keyword>
<name>K6V4L8_9MICO</name>
<dbReference type="Pfam" id="PF00590">
    <property type="entry name" value="TP_methylase"/>
    <property type="match status" value="1"/>
</dbReference>
<dbReference type="InterPro" id="IPR000878">
    <property type="entry name" value="4pyrrol_Mease"/>
</dbReference>
<evidence type="ECO:0000256" key="3">
    <source>
        <dbReference type="ARBA" id="ARBA00022603"/>
    </source>
</evidence>
<dbReference type="PANTHER" id="PTHR43182:SF1">
    <property type="entry name" value="COBALT-PRECORRIN-7 C(5)-METHYLTRANSFERASE"/>
    <property type="match status" value="1"/>
</dbReference>
<evidence type="ECO:0000256" key="4">
    <source>
        <dbReference type="ARBA" id="ARBA00022679"/>
    </source>
</evidence>
<evidence type="ECO:0000313" key="8">
    <source>
        <dbReference type="Proteomes" id="UP000008495"/>
    </source>
</evidence>
<dbReference type="RefSeq" id="WP_006501835.1">
    <property type="nucleotide sequence ID" value="NZ_BAGZ01000004.1"/>
</dbReference>
<dbReference type="CDD" id="cd11644">
    <property type="entry name" value="Precorrin-6Y-MT"/>
    <property type="match status" value="1"/>
</dbReference>
<dbReference type="Proteomes" id="UP000008495">
    <property type="component" value="Unassembled WGS sequence"/>
</dbReference>
<dbReference type="STRING" id="100225.SAMN05421595_2223"/>
<dbReference type="InterPro" id="IPR014776">
    <property type="entry name" value="4pyrrole_Mease_sub2"/>
</dbReference>
<proteinExistence type="predicted"/>
<dbReference type="EMBL" id="BAGZ01000004">
    <property type="protein sequence ID" value="GAB77083.1"/>
    <property type="molecule type" value="Genomic_DNA"/>
</dbReference>
<dbReference type="GO" id="GO:0009236">
    <property type="term" value="P:cobalamin biosynthetic process"/>
    <property type="evidence" value="ECO:0007669"/>
    <property type="project" value="UniProtKB-UniPathway"/>
</dbReference>
<evidence type="ECO:0000259" key="6">
    <source>
        <dbReference type="Pfam" id="PF00590"/>
    </source>
</evidence>
<protein>
    <submittedName>
        <fullName evidence="7">Putative precorrin-6Y C5,15-methyltransferase</fullName>
    </submittedName>
</protein>
<dbReference type="InterPro" id="IPR012818">
    <property type="entry name" value="CbiE"/>
</dbReference>
<evidence type="ECO:0000256" key="5">
    <source>
        <dbReference type="ARBA" id="ARBA00022691"/>
    </source>
</evidence>
<comment type="caution">
    <text evidence="7">The sequence shown here is derived from an EMBL/GenBank/DDBJ whole genome shotgun (WGS) entry which is preliminary data.</text>
</comment>
<accession>K6V4L8</accession>
<dbReference type="InterPro" id="IPR035996">
    <property type="entry name" value="4pyrrol_Methylase_sf"/>
</dbReference>
<dbReference type="PANTHER" id="PTHR43182">
    <property type="entry name" value="COBALT-PRECORRIN-6B C(15)-METHYLTRANSFERASE (DECARBOXYLATING)"/>
    <property type="match status" value="1"/>
</dbReference>
<dbReference type="AlphaFoldDB" id="K6V4L8"/>
<keyword evidence="3 7" id="KW-0489">Methyltransferase</keyword>
<keyword evidence="5" id="KW-0949">S-adenosyl-L-methionine</keyword>
<dbReference type="eggNOG" id="COG2241">
    <property type="taxonomic scope" value="Bacteria"/>
</dbReference>
<dbReference type="GO" id="GO:0008276">
    <property type="term" value="F:protein methyltransferase activity"/>
    <property type="evidence" value="ECO:0007669"/>
    <property type="project" value="InterPro"/>
</dbReference>
<keyword evidence="4 7" id="KW-0808">Transferase</keyword>
<dbReference type="Gene3D" id="3.30.950.10">
    <property type="entry name" value="Methyltransferase, Cobalt-precorrin-4 Transmethylase, Domain 2"/>
    <property type="match status" value="1"/>
</dbReference>
<dbReference type="SUPFAM" id="SSF53790">
    <property type="entry name" value="Tetrapyrrole methylase"/>
    <property type="match status" value="1"/>
</dbReference>
<keyword evidence="8" id="KW-1185">Reference proteome</keyword>
<dbReference type="InterPro" id="IPR050714">
    <property type="entry name" value="Cobalamin_biosynth_MTase"/>
</dbReference>
<evidence type="ECO:0000313" key="7">
    <source>
        <dbReference type="EMBL" id="GAB77083.1"/>
    </source>
</evidence>
<dbReference type="NCBIfam" id="TIGR02467">
    <property type="entry name" value="CbiE"/>
    <property type="match status" value="1"/>
</dbReference>
<dbReference type="UniPathway" id="UPA00148"/>
<feature type="domain" description="Tetrapyrrole methylase" evidence="6">
    <location>
        <begin position="16"/>
        <end position="175"/>
    </location>
</feature>
<gene>
    <name evidence="7" type="ORF">AUCHE_04_01240</name>
</gene>